<dbReference type="InterPro" id="IPR023606">
    <property type="entry name" value="CoA-Trfase_III_dom_1_sf"/>
</dbReference>
<dbReference type="InterPro" id="IPR050483">
    <property type="entry name" value="CoA-transferase_III_domain"/>
</dbReference>
<dbReference type="GO" id="GO:0008410">
    <property type="term" value="F:CoA-transferase activity"/>
    <property type="evidence" value="ECO:0007669"/>
    <property type="project" value="TreeGrafter"/>
</dbReference>
<dbReference type="Gene3D" id="3.40.50.10540">
    <property type="entry name" value="Crotonobetainyl-coa:carnitine coa-transferase, domain 1"/>
    <property type="match status" value="1"/>
</dbReference>
<dbReference type="InterPro" id="IPR044855">
    <property type="entry name" value="CoA-Trfase_III_dom3_sf"/>
</dbReference>
<sequence>MRRGDLAVADPGAVPDATLPLSGVRVLDISSFIAAPAAATVLGDWGADVIKVEGPEGDPNRQMVRDTPSYPKSPINYAWHLDGRNKRSLVLDLKQPQARAALDRLIAVSDVLICNFPPVVRERLRLRYEDVKAVNPRLIYASLTGYGETGPDRDRPGFDATAYFARSGLFDAQRYEGGPPGTAVPAQGDRATAMGLVSAILMALMRRMRTGEGSWVGTSLLANGIWSCGVMAQAALVGAFLPPRPPRDRPRSALANIYRTRDDRWIQLVMVREDKLWPALCQAIEQPALAQDARFTTIEARRARAAELAAILADAFVTRDYAYWSDILAAADITFGVISRVQDLPDDEQAVHAGAIVASANPEMPRTIANPIHLDFAQPRAATPGPALGQHTVEVLREAGLSDDEIAALDPG</sequence>
<dbReference type="EMBL" id="VDUZ01000002">
    <property type="protein sequence ID" value="TXL81919.1"/>
    <property type="molecule type" value="Genomic_DNA"/>
</dbReference>
<dbReference type="Gene3D" id="3.30.1540.10">
    <property type="entry name" value="formyl-coa transferase, domain 3"/>
    <property type="match status" value="1"/>
</dbReference>
<evidence type="ECO:0000313" key="3">
    <source>
        <dbReference type="Proteomes" id="UP000321638"/>
    </source>
</evidence>
<dbReference type="SUPFAM" id="SSF89796">
    <property type="entry name" value="CoA-transferase family III (CaiB/BaiF)"/>
    <property type="match status" value="1"/>
</dbReference>
<evidence type="ECO:0000313" key="2">
    <source>
        <dbReference type="EMBL" id="TXL81919.1"/>
    </source>
</evidence>
<dbReference type="PANTHER" id="PTHR48207:SF3">
    <property type="entry name" value="SUCCINATE--HYDROXYMETHYLGLUTARATE COA-TRANSFERASE"/>
    <property type="match status" value="1"/>
</dbReference>
<proteinExistence type="predicted"/>
<organism evidence="2 3">
    <name type="scientific">Vineibacter terrae</name>
    <dbReference type="NCBI Taxonomy" id="2586908"/>
    <lineage>
        <taxon>Bacteria</taxon>
        <taxon>Pseudomonadati</taxon>
        <taxon>Pseudomonadota</taxon>
        <taxon>Alphaproteobacteria</taxon>
        <taxon>Hyphomicrobiales</taxon>
        <taxon>Vineibacter</taxon>
    </lineage>
</organism>
<dbReference type="InterPro" id="IPR003673">
    <property type="entry name" value="CoA-Trfase_fam_III"/>
</dbReference>
<keyword evidence="3" id="KW-1185">Reference proteome</keyword>
<comment type="caution">
    <text evidence="2">The sequence shown here is derived from an EMBL/GenBank/DDBJ whole genome shotgun (WGS) entry which is preliminary data.</text>
</comment>
<dbReference type="Pfam" id="PF02515">
    <property type="entry name" value="CoA_transf_3"/>
    <property type="match status" value="1"/>
</dbReference>
<keyword evidence="1 2" id="KW-0808">Transferase</keyword>
<dbReference type="Proteomes" id="UP000321638">
    <property type="component" value="Unassembled WGS sequence"/>
</dbReference>
<dbReference type="PANTHER" id="PTHR48207">
    <property type="entry name" value="SUCCINATE--HYDROXYMETHYLGLUTARATE COA-TRANSFERASE"/>
    <property type="match status" value="1"/>
</dbReference>
<gene>
    <name evidence="2" type="ORF">FHP25_02305</name>
</gene>
<evidence type="ECO:0000256" key="1">
    <source>
        <dbReference type="ARBA" id="ARBA00022679"/>
    </source>
</evidence>
<dbReference type="AlphaFoldDB" id="A0A5C8PVN3"/>
<reference evidence="2 3" key="1">
    <citation type="submission" date="2019-06" db="EMBL/GenBank/DDBJ databases">
        <title>New taxonomy in bacterial strain CC-CFT640, isolated from vineyard.</title>
        <authorList>
            <person name="Lin S.-Y."/>
            <person name="Tsai C.-F."/>
            <person name="Young C.-C."/>
        </authorList>
    </citation>
    <scope>NUCLEOTIDE SEQUENCE [LARGE SCALE GENOMIC DNA]</scope>
    <source>
        <strain evidence="2 3">CC-CFT640</strain>
    </source>
</reference>
<name>A0A5C8PVN3_9HYPH</name>
<dbReference type="OrthoDB" id="7208981at2"/>
<accession>A0A5C8PVN3</accession>
<protein>
    <submittedName>
        <fullName evidence="2">CoA transferase</fullName>
    </submittedName>
</protein>